<evidence type="ECO:0000313" key="1">
    <source>
        <dbReference type="EMBL" id="KAF6744636.1"/>
    </source>
</evidence>
<gene>
    <name evidence="1" type="ORF">DFP72DRAFT_857182</name>
</gene>
<accession>A0A8H6LXD0</accession>
<comment type="caution">
    <text evidence="1">The sequence shown here is derived from an EMBL/GenBank/DDBJ whole genome shotgun (WGS) entry which is preliminary data.</text>
</comment>
<reference evidence="1 2" key="1">
    <citation type="submission" date="2020-07" db="EMBL/GenBank/DDBJ databases">
        <title>Comparative genomics of pyrophilous fungi reveals a link between fire events and developmental genes.</title>
        <authorList>
            <consortium name="DOE Joint Genome Institute"/>
            <person name="Steindorff A.S."/>
            <person name="Carver A."/>
            <person name="Calhoun S."/>
            <person name="Stillman K."/>
            <person name="Liu H."/>
            <person name="Lipzen A."/>
            <person name="Pangilinan J."/>
            <person name="Labutti K."/>
            <person name="Bruns T.D."/>
            <person name="Grigoriev I.V."/>
        </authorList>
    </citation>
    <scope>NUCLEOTIDE SEQUENCE [LARGE SCALE GENOMIC DNA]</scope>
    <source>
        <strain evidence="1 2">CBS 144469</strain>
    </source>
</reference>
<protein>
    <submittedName>
        <fullName evidence="1">Uncharacterized protein</fullName>
    </submittedName>
</protein>
<dbReference type="EMBL" id="JACGCI010000116">
    <property type="protein sequence ID" value="KAF6744636.1"/>
    <property type="molecule type" value="Genomic_DNA"/>
</dbReference>
<proteinExistence type="predicted"/>
<dbReference type="AlphaFoldDB" id="A0A8H6LXD0"/>
<sequence>MDSEDVMKANPNYRRDCVLWTVLTCLVGQSLRGASKAGKSMQTICKRASSEGGRSETVVAGGRRGNQIAVIAGESLATSTHRTNTTLTTNGDFSHSDLDSVRRRLLGLHRQAVKAMCWSVGDVQDLGTGADEIGEGMKSLPRNRATTGHSRCVAAEGDHPGILLNSLKRRLMVVTRVAWEWMDTNVEGPGAHIISGKPATFSAQSFLRDLFAKDSTFTASSRRNCAFQGRQHRELQRRHAIHLLAKWFDFPNSLSEYAQGRFVKVVSDRFGTEVLYVSSVWEVYKNVARAIDPKNRRITTKKVDSWIALLTTTVGHSKYDGVHTKLRGLGVLLSAAARESTGLDKWDAQLPAQYDHTFSAQPLQNNRFKRLFRRCDGSVHRPNRTVCIRYSTLPGIEPIKPPRSAPTIEQKLYAYLKMVFDNNRQEASFPRFRSIPQDDSAAKRTILFHPSPHSGRLLQRSEIVFEGVEDYFEVCQSMRVWYRGRKMHSSVTGVRMELGPRLSPDSATQFWETTGDESTTPGCWATNRLHSWTWYARFHAFDGLSDNGAPHRVSIGFRLRTCRRGGEANYT</sequence>
<dbReference type="Proteomes" id="UP000521943">
    <property type="component" value="Unassembled WGS sequence"/>
</dbReference>
<evidence type="ECO:0000313" key="2">
    <source>
        <dbReference type="Proteomes" id="UP000521943"/>
    </source>
</evidence>
<keyword evidence="2" id="KW-1185">Reference proteome</keyword>
<name>A0A8H6LXD0_9AGAR</name>
<organism evidence="1 2">
    <name type="scientific">Ephemerocybe angulata</name>
    <dbReference type="NCBI Taxonomy" id="980116"/>
    <lineage>
        <taxon>Eukaryota</taxon>
        <taxon>Fungi</taxon>
        <taxon>Dikarya</taxon>
        <taxon>Basidiomycota</taxon>
        <taxon>Agaricomycotina</taxon>
        <taxon>Agaricomycetes</taxon>
        <taxon>Agaricomycetidae</taxon>
        <taxon>Agaricales</taxon>
        <taxon>Agaricineae</taxon>
        <taxon>Psathyrellaceae</taxon>
        <taxon>Ephemerocybe</taxon>
    </lineage>
</organism>